<evidence type="ECO:0000256" key="1">
    <source>
        <dbReference type="ARBA" id="ARBA00006047"/>
    </source>
</evidence>
<dbReference type="PANTHER" id="PTHR11468:SF13">
    <property type="entry name" value="GLYCOGEN PHOSPHORYLASE"/>
    <property type="match status" value="1"/>
</dbReference>
<accession>A0A183AIL3</accession>
<name>A0A183AIL3_9TREM</name>
<keyword evidence="2" id="KW-0119">Carbohydrate metabolism</keyword>
<dbReference type="GO" id="GO:0030170">
    <property type="term" value="F:pyridoxal phosphate binding"/>
    <property type="evidence" value="ECO:0007669"/>
    <property type="project" value="TreeGrafter"/>
</dbReference>
<dbReference type="GO" id="GO:0008184">
    <property type="term" value="F:glycogen phosphorylase activity"/>
    <property type="evidence" value="ECO:0007669"/>
    <property type="project" value="InterPro"/>
</dbReference>
<reference evidence="5" key="1">
    <citation type="submission" date="2016-06" db="UniProtKB">
        <authorList>
            <consortium name="WormBaseParasite"/>
        </authorList>
    </citation>
    <scope>IDENTIFICATION</scope>
</reference>
<comment type="catalytic activity">
    <reaction evidence="2">
        <text>[(1-&gt;4)-alpha-D-glucosyl](n) + phosphate = [(1-&gt;4)-alpha-D-glucosyl](n-1) + alpha-D-glucose 1-phosphate</text>
        <dbReference type="Rhea" id="RHEA:41732"/>
        <dbReference type="Rhea" id="RHEA-COMP:9584"/>
        <dbReference type="Rhea" id="RHEA-COMP:9586"/>
        <dbReference type="ChEBI" id="CHEBI:15444"/>
        <dbReference type="ChEBI" id="CHEBI:43474"/>
        <dbReference type="ChEBI" id="CHEBI:58601"/>
        <dbReference type="EC" id="2.4.1.1"/>
    </reaction>
</comment>
<keyword evidence="4" id="KW-1185">Reference proteome</keyword>
<dbReference type="Proteomes" id="UP000272942">
    <property type="component" value="Unassembled WGS sequence"/>
</dbReference>
<dbReference type="WBParaSite" id="ECPE_0000681101-mRNA-1">
    <property type="protein sequence ID" value="ECPE_0000681101-mRNA-1"/>
    <property type="gene ID" value="ECPE_0000681101"/>
</dbReference>
<proteinExistence type="inferred from homology"/>
<evidence type="ECO:0000256" key="2">
    <source>
        <dbReference type="RuleBase" id="RU000587"/>
    </source>
</evidence>
<dbReference type="FunFam" id="3.40.50.2000:FF:000149">
    <property type="entry name" value="Glycogen phosphorylase, muscle form"/>
    <property type="match status" value="1"/>
</dbReference>
<protein>
    <recommendedName>
        <fullName evidence="2">Alpha-1,4 glucan phosphorylase</fullName>
        <ecNumber evidence="2">2.4.1.1</ecNumber>
    </recommendedName>
</protein>
<dbReference type="AlphaFoldDB" id="A0A183AIL3"/>
<organism evidence="5">
    <name type="scientific">Echinostoma caproni</name>
    <dbReference type="NCBI Taxonomy" id="27848"/>
    <lineage>
        <taxon>Eukaryota</taxon>
        <taxon>Metazoa</taxon>
        <taxon>Spiralia</taxon>
        <taxon>Lophotrochozoa</taxon>
        <taxon>Platyhelminthes</taxon>
        <taxon>Trematoda</taxon>
        <taxon>Digenea</taxon>
        <taxon>Plagiorchiida</taxon>
        <taxon>Echinostomata</taxon>
        <taxon>Echinostomatoidea</taxon>
        <taxon>Echinostomatidae</taxon>
        <taxon>Echinostoma</taxon>
    </lineage>
</organism>
<dbReference type="Gene3D" id="3.40.50.2000">
    <property type="entry name" value="Glycogen Phosphorylase B"/>
    <property type="match status" value="1"/>
</dbReference>
<dbReference type="PANTHER" id="PTHR11468">
    <property type="entry name" value="GLYCOGEN PHOSPHORYLASE"/>
    <property type="match status" value="1"/>
</dbReference>
<dbReference type="Pfam" id="PF00343">
    <property type="entry name" value="Phosphorylase"/>
    <property type="match status" value="1"/>
</dbReference>
<dbReference type="GO" id="GO:0005980">
    <property type="term" value="P:glycogen catabolic process"/>
    <property type="evidence" value="ECO:0007669"/>
    <property type="project" value="TreeGrafter"/>
</dbReference>
<evidence type="ECO:0000313" key="3">
    <source>
        <dbReference type="EMBL" id="VDP79369.1"/>
    </source>
</evidence>
<dbReference type="OrthoDB" id="9215500at2759"/>
<dbReference type="SUPFAM" id="SSF53756">
    <property type="entry name" value="UDP-Glycosyltransferase/glycogen phosphorylase"/>
    <property type="match status" value="1"/>
</dbReference>
<dbReference type="InterPro" id="IPR000811">
    <property type="entry name" value="Glyco_trans_35"/>
</dbReference>
<sequence length="425" mass="48943">MEFCMGRTLSNTMLSVNITDVIDEAMYQLGLDIEDLEDIECDAGLGNGGLGRLAACFLDSMATLRLAATGQGIRYEHGSFEQGIENGWQTEELDEWLRFGNPWEIERPEYSQLVHFGGRVVRDENGQAEWKDTEVVTATPYDTPIPGYRNNACNTLRLWAAKAAKTFDLNTFFSGDYINAVLARNHAENISRVLYPIDHVYEGKQLRLRQEYFLVCASLKDMLRRFRQDNPKRDLFELPYKVAVHLNDTHPALGIPELMRILMDEEKLMWRDAWDICYQTFTHTNHVARPEALKHWSVDMLKRMLPRHMEIIEKINKHLSIIINRRWPNDPTHFQRMSIIRYTDRPVISMDHLCIVGSHRVNGVSVAQTNYLRTVFTCEHDDFGKAAIPTGKHLDSFVGVLKEDDIICDLKDYSTSGAEFHGMPE</sequence>
<keyword evidence="2" id="KW-0328">Glycosyltransferase</keyword>
<evidence type="ECO:0000313" key="5">
    <source>
        <dbReference type="WBParaSite" id="ECPE_0000681101-mRNA-1"/>
    </source>
</evidence>
<comment type="similarity">
    <text evidence="1 2">Belongs to the glycogen phosphorylase family.</text>
</comment>
<dbReference type="GO" id="GO:0005737">
    <property type="term" value="C:cytoplasm"/>
    <property type="evidence" value="ECO:0007669"/>
    <property type="project" value="TreeGrafter"/>
</dbReference>
<comment type="function">
    <text evidence="2">Allosteric enzyme that catalyzes the rate-limiting step in glycogen catabolism, the phosphorolytic cleavage of glycogen to produce glucose-1-phosphate, and plays a central role in maintaining cellular and organismal glucose homeostasis.</text>
</comment>
<comment type="cofactor">
    <cofactor evidence="2">
        <name>pyridoxal 5'-phosphate</name>
        <dbReference type="ChEBI" id="CHEBI:597326"/>
    </cofactor>
</comment>
<dbReference type="EC" id="2.4.1.1" evidence="2"/>
<keyword evidence="2" id="KW-0663">Pyridoxal phosphate</keyword>
<evidence type="ECO:0000313" key="4">
    <source>
        <dbReference type="Proteomes" id="UP000272942"/>
    </source>
</evidence>
<gene>
    <name evidence="3" type="ORF">ECPE_LOCUS6798</name>
</gene>
<dbReference type="EMBL" id="UZAN01043838">
    <property type="protein sequence ID" value="VDP79369.1"/>
    <property type="molecule type" value="Genomic_DNA"/>
</dbReference>
<reference evidence="3 4" key="2">
    <citation type="submission" date="2018-11" db="EMBL/GenBank/DDBJ databases">
        <authorList>
            <consortium name="Pathogen Informatics"/>
        </authorList>
    </citation>
    <scope>NUCLEOTIDE SEQUENCE [LARGE SCALE GENOMIC DNA]</scope>
    <source>
        <strain evidence="3 4">Egypt</strain>
    </source>
</reference>
<keyword evidence="2" id="KW-0808">Transferase</keyword>